<sequence>MHFAGPPPHDLETSTLRFSHLNPPDAFDPDSFSITHPYVSLSSTSRAPAKSASSALPLSLSLASSRALRPSGSIVPPRSALARPIVTARRLDGLPRNSPTREAQMRRLYDLFRLCTLRRDHERATRALRVFMRSHEFPPNFWFADALKLCSHIAAETERQRLEEEQVNGVEQMPSEAVEEASNQAAAEARVRYMKVIWLRVLSFRPLILPRLVPDLCKLGRYSEAQEELDA</sequence>
<gene>
    <name evidence="1" type="ORF">K437DRAFT_16389</name>
</gene>
<protein>
    <submittedName>
        <fullName evidence="1">Uncharacterized protein</fullName>
    </submittedName>
</protein>
<proteinExistence type="predicted"/>
<accession>A0A066WMY9</accession>
<dbReference type="HOGENOM" id="CLU_1200524_0_0_1"/>
<dbReference type="InParanoid" id="A0A066WMY9"/>
<evidence type="ECO:0000313" key="1">
    <source>
        <dbReference type="EMBL" id="KDN52334.1"/>
    </source>
</evidence>
<keyword evidence="2" id="KW-1185">Reference proteome</keyword>
<comment type="caution">
    <text evidence="1">The sequence shown here is derived from an EMBL/GenBank/DDBJ whole genome shotgun (WGS) entry which is preliminary data.</text>
</comment>
<name>A0A066WMY9_TILAU</name>
<dbReference type="GeneID" id="25261760"/>
<dbReference type="EMBL" id="JMSN01000011">
    <property type="protein sequence ID" value="KDN52334.1"/>
    <property type="molecule type" value="Genomic_DNA"/>
</dbReference>
<evidence type="ECO:0000313" key="2">
    <source>
        <dbReference type="Proteomes" id="UP000027361"/>
    </source>
</evidence>
<reference evidence="1 2" key="1">
    <citation type="submission" date="2014-05" db="EMBL/GenBank/DDBJ databases">
        <title>Draft genome sequence of a rare smut relative, Tilletiaria anomala UBC 951.</title>
        <authorList>
            <consortium name="DOE Joint Genome Institute"/>
            <person name="Toome M."/>
            <person name="Kuo A."/>
            <person name="Henrissat B."/>
            <person name="Lipzen A."/>
            <person name="Tritt A."/>
            <person name="Yoshinaga Y."/>
            <person name="Zane M."/>
            <person name="Barry K."/>
            <person name="Grigoriev I.V."/>
            <person name="Spatafora J.W."/>
            <person name="Aimea M.C."/>
        </authorList>
    </citation>
    <scope>NUCLEOTIDE SEQUENCE [LARGE SCALE GENOMIC DNA]</scope>
    <source>
        <strain evidence="1 2">UBC 951</strain>
    </source>
</reference>
<organism evidence="1 2">
    <name type="scientific">Tilletiaria anomala (strain ATCC 24038 / CBS 436.72 / UBC 951)</name>
    <dbReference type="NCBI Taxonomy" id="1037660"/>
    <lineage>
        <taxon>Eukaryota</taxon>
        <taxon>Fungi</taxon>
        <taxon>Dikarya</taxon>
        <taxon>Basidiomycota</taxon>
        <taxon>Ustilaginomycotina</taxon>
        <taxon>Exobasidiomycetes</taxon>
        <taxon>Georgefischeriales</taxon>
        <taxon>Tilletiariaceae</taxon>
        <taxon>Tilletiaria</taxon>
    </lineage>
</organism>
<dbReference type="Proteomes" id="UP000027361">
    <property type="component" value="Unassembled WGS sequence"/>
</dbReference>
<dbReference type="RefSeq" id="XP_013245141.1">
    <property type="nucleotide sequence ID" value="XM_013389687.1"/>
</dbReference>
<dbReference type="AlphaFoldDB" id="A0A066WMY9"/>